<dbReference type="KEGG" id="tsph:KIH39_21760"/>
<proteinExistence type="predicted"/>
<evidence type="ECO:0000313" key="1">
    <source>
        <dbReference type="EMBL" id="QVL31447.1"/>
    </source>
</evidence>
<reference evidence="1" key="1">
    <citation type="submission" date="2021-05" db="EMBL/GenBank/DDBJ databases">
        <title>Complete genome sequence of the cellulolytic planctomycete Telmatocola sphagniphila SP2T and characterization of the first cellulase from planctomycetes.</title>
        <authorList>
            <person name="Rakitin A.L."/>
            <person name="Beletsky A.V."/>
            <person name="Naumoff D.G."/>
            <person name="Kulichevskaya I.S."/>
            <person name="Mardanov A.V."/>
            <person name="Ravin N.V."/>
            <person name="Dedysh S.N."/>
        </authorList>
    </citation>
    <scope>NUCLEOTIDE SEQUENCE</scope>
    <source>
        <strain evidence="1">SP2T</strain>
    </source>
</reference>
<dbReference type="AlphaFoldDB" id="A0A8E6EUM2"/>
<dbReference type="EMBL" id="CP074694">
    <property type="protein sequence ID" value="QVL31447.1"/>
    <property type="molecule type" value="Genomic_DNA"/>
</dbReference>
<name>A0A8E6EUM2_9BACT</name>
<dbReference type="Proteomes" id="UP000676194">
    <property type="component" value="Chromosome"/>
</dbReference>
<accession>A0A8E6EUM2</accession>
<organism evidence="1 2">
    <name type="scientific">Telmatocola sphagniphila</name>
    <dbReference type="NCBI Taxonomy" id="1123043"/>
    <lineage>
        <taxon>Bacteria</taxon>
        <taxon>Pseudomonadati</taxon>
        <taxon>Planctomycetota</taxon>
        <taxon>Planctomycetia</taxon>
        <taxon>Gemmatales</taxon>
        <taxon>Gemmataceae</taxon>
    </lineage>
</organism>
<keyword evidence="2" id="KW-1185">Reference proteome</keyword>
<gene>
    <name evidence="1" type="ORF">KIH39_21760</name>
</gene>
<sequence length="92" mass="10845">MNPPFIVHWEKRADLDLARIYNAAADKNEITRCENIANKALSRHPDSIGKYHSEGLYTHDFGLLRFCYHIDFTHRAVYILEIIQISWDEENI</sequence>
<evidence type="ECO:0000313" key="2">
    <source>
        <dbReference type="Proteomes" id="UP000676194"/>
    </source>
</evidence>
<dbReference type="RefSeq" id="WP_213495328.1">
    <property type="nucleotide sequence ID" value="NZ_CP074694.1"/>
</dbReference>
<protein>
    <submittedName>
        <fullName evidence="1">Uncharacterized protein</fullName>
    </submittedName>
</protein>